<evidence type="ECO:0008006" key="3">
    <source>
        <dbReference type="Google" id="ProtNLM"/>
    </source>
</evidence>
<sequence length="121" mass="14034">MVLSRGLKKQFEESKMDYYHTSRNAFPINHLTYADDIIIFTNGGKKTVNHLMKFIHSCELDSGCFYQPKRMLSKARMITRITGSSKKEFPSFCLGFPLKNGRKNRVMFQPLVDQFTSTIVE</sequence>
<organism evidence="1 2">
    <name type="scientific">Cinchona calisaya</name>
    <dbReference type="NCBI Taxonomy" id="153742"/>
    <lineage>
        <taxon>Eukaryota</taxon>
        <taxon>Viridiplantae</taxon>
        <taxon>Streptophyta</taxon>
        <taxon>Embryophyta</taxon>
        <taxon>Tracheophyta</taxon>
        <taxon>Spermatophyta</taxon>
        <taxon>Magnoliopsida</taxon>
        <taxon>eudicotyledons</taxon>
        <taxon>Gunneridae</taxon>
        <taxon>Pentapetalae</taxon>
        <taxon>asterids</taxon>
        <taxon>lamiids</taxon>
        <taxon>Gentianales</taxon>
        <taxon>Rubiaceae</taxon>
        <taxon>Cinchonoideae</taxon>
        <taxon>Cinchoneae</taxon>
        <taxon>Cinchona</taxon>
    </lineage>
</organism>
<gene>
    <name evidence="1" type="ORF">ACH5RR_001115</name>
</gene>
<dbReference type="AlphaFoldDB" id="A0ABD3B2L7"/>
<accession>A0ABD3B2L7</accession>
<proteinExistence type="predicted"/>
<protein>
    <recommendedName>
        <fullName evidence="3">Reverse transcriptase domain-containing protein</fullName>
    </recommendedName>
</protein>
<keyword evidence="2" id="KW-1185">Reference proteome</keyword>
<reference evidence="1 2" key="1">
    <citation type="submission" date="2024-11" db="EMBL/GenBank/DDBJ databases">
        <title>A near-complete genome assembly of Cinchona calisaya.</title>
        <authorList>
            <person name="Lian D.C."/>
            <person name="Zhao X.W."/>
            <person name="Wei L."/>
        </authorList>
    </citation>
    <scope>NUCLEOTIDE SEQUENCE [LARGE SCALE GENOMIC DNA]</scope>
    <source>
        <tissue evidence="1">Nenye</tissue>
    </source>
</reference>
<evidence type="ECO:0000313" key="1">
    <source>
        <dbReference type="EMBL" id="KAL3537749.1"/>
    </source>
</evidence>
<dbReference type="Proteomes" id="UP001630127">
    <property type="component" value="Unassembled WGS sequence"/>
</dbReference>
<comment type="caution">
    <text evidence="1">The sequence shown here is derived from an EMBL/GenBank/DDBJ whole genome shotgun (WGS) entry which is preliminary data.</text>
</comment>
<dbReference type="EMBL" id="JBJUIK010000001">
    <property type="protein sequence ID" value="KAL3537749.1"/>
    <property type="molecule type" value="Genomic_DNA"/>
</dbReference>
<evidence type="ECO:0000313" key="2">
    <source>
        <dbReference type="Proteomes" id="UP001630127"/>
    </source>
</evidence>
<name>A0ABD3B2L7_9GENT</name>